<gene>
    <name evidence="1" type="ORF">AYY18_18945</name>
</gene>
<dbReference type="RefSeq" id="WP_067401910.1">
    <property type="nucleotide sequence ID" value="NZ_LZEY01000017.1"/>
</dbReference>
<proteinExistence type="predicted"/>
<sequence>MGWCVGDASLRGDLRSNNGAGIVVGSSGRSVQSFIDGSVRTTSQLDITTSDQLIAALEAHGAIIVNSDVIIDKYTIIPSHSNVINGGGLLRLVNSDSCISIRPNVRFDCDVSISSGVSLSVSAFHIDGKIDNPRWYVADHDTYIKSNVRSDDIDGVCLFLDAISENGRRALISGLRADIILYRMKVGILARTDGREITSGNTYITSNTISITASGTRTILDESYSISNGSRPKNEEISGNTYWLEHQPSIDGEYKLIKLDGRMNRLYCNLWDVEHATNNDVIVINGDDNYINGQNLPTIDSRYIKLNGKRCSYFGHTYGVPELKLNRVHSERGVKFGVNGDFKADGLIYVTQKQNNITLVGDIVFSKNVYIDENRRPVYFKLKSISKISDSIYKSEFNIGSIKFHHELSINTGHVDHVVYILVSELQVHVISTINSKVTSSSYDRSLYGNVNFSFIISSNISNSGVNMINILKGGTDNI</sequence>
<dbReference type="AlphaFoldDB" id="A0A1B8HKT7"/>
<dbReference type="EMBL" id="LZEY01000017">
    <property type="protein sequence ID" value="OBU09889.1"/>
    <property type="molecule type" value="Genomic_DNA"/>
</dbReference>
<evidence type="ECO:0000313" key="1">
    <source>
        <dbReference type="EMBL" id="OBU09889.1"/>
    </source>
</evidence>
<protein>
    <submittedName>
        <fullName evidence="1">Uncharacterized protein</fullName>
    </submittedName>
</protein>
<comment type="caution">
    <text evidence="1">The sequence shown here is derived from an EMBL/GenBank/DDBJ whole genome shotgun (WGS) entry which is preliminary data.</text>
</comment>
<name>A0A1B8HKT7_9GAMM</name>
<evidence type="ECO:0000313" key="2">
    <source>
        <dbReference type="Proteomes" id="UP000092377"/>
    </source>
</evidence>
<accession>A0A1B8HKT7</accession>
<organism evidence="1 2">
    <name type="scientific">Morganella psychrotolerans</name>
    <dbReference type="NCBI Taxonomy" id="368603"/>
    <lineage>
        <taxon>Bacteria</taxon>
        <taxon>Pseudomonadati</taxon>
        <taxon>Pseudomonadota</taxon>
        <taxon>Gammaproteobacteria</taxon>
        <taxon>Enterobacterales</taxon>
        <taxon>Morganellaceae</taxon>
        <taxon>Morganella</taxon>
    </lineage>
</organism>
<reference evidence="2" key="1">
    <citation type="submission" date="2016-06" db="EMBL/GenBank/DDBJ databases">
        <authorList>
            <person name="Butler K."/>
        </authorList>
    </citation>
    <scope>NUCLEOTIDE SEQUENCE [LARGE SCALE GENOMIC DNA]</scope>
    <source>
        <strain evidence="2">GCSL-Mp20</strain>
    </source>
</reference>
<keyword evidence="2" id="KW-1185">Reference proteome</keyword>
<dbReference type="Proteomes" id="UP000092377">
    <property type="component" value="Unassembled WGS sequence"/>
</dbReference>